<keyword evidence="1" id="KW-0472">Membrane</keyword>
<organism evidence="2 3">
    <name type="scientific">Schumannella luteola</name>
    <dbReference type="NCBI Taxonomy" id="472059"/>
    <lineage>
        <taxon>Bacteria</taxon>
        <taxon>Bacillati</taxon>
        <taxon>Actinomycetota</taxon>
        <taxon>Actinomycetes</taxon>
        <taxon>Micrococcales</taxon>
        <taxon>Microbacteriaceae</taxon>
        <taxon>Schumannella</taxon>
    </lineage>
</organism>
<keyword evidence="1" id="KW-0812">Transmembrane</keyword>
<reference evidence="2 3" key="1">
    <citation type="submission" date="2020-07" db="EMBL/GenBank/DDBJ databases">
        <title>Sequencing the genomes of 1000 actinobacteria strains.</title>
        <authorList>
            <person name="Klenk H.-P."/>
        </authorList>
    </citation>
    <scope>NUCLEOTIDE SEQUENCE [LARGE SCALE GENOMIC DNA]</scope>
    <source>
        <strain evidence="2 3">DSM 23141</strain>
    </source>
</reference>
<dbReference type="EMBL" id="JACBZY010000001">
    <property type="protein sequence ID" value="NYG99839.1"/>
    <property type="molecule type" value="Genomic_DNA"/>
</dbReference>
<evidence type="ECO:0000313" key="3">
    <source>
        <dbReference type="Proteomes" id="UP000553888"/>
    </source>
</evidence>
<feature type="transmembrane region" description="Helical" evidence="1">
    <location>
        <begin position="44"/>
        <end position="65"/>
    </location>
</feature>
<dbReference type="RefSeq" id="WP_179568280.1">
    <property type="nucleotide sequence ID" value="NZ_JACBZY010000001.1"/>
</dbReference>
<name>A0A852YQ30_9MICO</name>
<feature type="transmembrane region" description="Helical" evidence="1">
    <location>
        <begin position="20"/>
        <end position="38"/>
    </location>
</feature>
<evidence type="ECO:0000256" key="1">
    <source>
        <dbReference type="SAM" id="Phobius"/>
    </source>
</evidence>
<protein>
    <submittedName>
        <fullName evidence="2">Putative membrane protein</fullName>
    </submittedName>
</protein>
<evidence type="ECO:0000313" key="2">
    <source>
        <dbReference type="EMBL" id="NYG99839.1"/>
    </source>
</evidence>
<feature type="transmembrane region" description="Helical" evidence="1">
    <location>
        <begin position="110"/>
        <end position="133"/>
    </location>
</feature>
<feature type="transmembrane region" description="Helical" evidence="1">
    <location>
        <begin position="210"/>
        <end position="231"/>
    </location>
</feature>
<comment type="caution">
    <text evidence="2">The sequence shown here is derived from an EMBL/GenBank/DDBJ whole genome shotgun (WGS) entry which is preliminary data.</text>
</comment>
<feature type="transmembrane region" description="Helical" evidence="1">
    <location>
        <begin position="77"/>
        <end position="98"/>
    </location>
</feature>
<proteinExistence type="predicted"/>
<accession>A0A852YQ30</accession>
<gene>
    <name evidence="2" type="ORF">BJ979_002465</name>
</gene>
<dbReference type="Proteomes" id="UP000553888">
    <property type="component" value="Unassembled WGS sequence"/>
</dbReference>
<keyword evidence="3" id="KW-1185">Reference proteome</keyword>
<sequence length="235" mass="25725">MPTSASPQSEDFRAEAEHRWPVALGILVALALYLLLPSDFDPRVRAAVAGIALLMFVPLVILNPRRLAREQRWSRRLSIAVSLVLLVANQVALVQLIVEMVTASRGDGPAVLLAAVQVWATNIAIYAAVYWEMDRGGPVARRRDARADLPAADFRFPQDEDHDAIDEVASGSSQKADWIPAYFDYVYFSASNSMAFSATDTMPLSHRAKALMMLQSLSGFVLLSLVIARSVSLLG</sequence>
<dbReference type="AlphaFoldDB" id="A0A852YQ30"/>
<keyword evidence="1" id="KW-1133">Transmembrane helix</keyword>